<dbReference type="SUPFAM" id="SSF53756">
    <property type="entry name" value="UDP-Glycosyltransferase/glycogen phosphorylase"/>
    <property type="match status" value="1"/>
</dbReference>
<dbReference type="Gene3D" id="3.40.50.2000">
    <property type="entry name" value="Glycogen Phosphorylase B"/>
    <property type="match status" value="2"/>
</dbReference>
<evidence type="ECO:0000256" key="1">
    <source>
        <dbReference type="ARBA" id="ARBA00022676"/>
    </source>
</evidence>
<keyword evidence="1" id="KW-0328">Glycosyltransferase</keyword>
<dbReference type="InterPro" id="IPR028098">
    <property type="entry name" value="Glyco_trans_4-like_N"/>
</dbReference>
<evidence type="ECO:0000313" key="7">
    <source>
        <dbReference type="Proteomes" id="UP000051802"/>
    </source>
</evidence>
<dbReference type="Pfam" id="PF00534">
    <property type="entry name" value="Glycos_transf_1"/>
    <property type="match status" value="1"/>
</dbReference>
<keyword evidence="7" id="KW-1185">Reference proteome</keyword>
<dbReference type="PANTHER" id="PTHR12526">
    <property type="entry name" value="GLYCOSYLTRANSFERASE"/>
    <property type="match status" value="1"/>
</dbReference>
<dbReference type="EMBL" id="LLXU01000067">
    <property type="protein sequence ID" value="KRG44637.1"/>
    <property type="molecule type" value="Genomic_DNA"/>
</dbReference>
<dbReference type="STRING" id="676599.ARC20_08210"/>
<feature type="domain" description="Glycosyl transferase family 1" evidence="4">
    <location>
        <begin position="202"/>
        <end position="365"/>
    </location>
</feature>
<keyword evidence="2 6" id="KW-0808">Transferase</keyword>
<evidence type="ECO:0000259" key="5">
    <source>
        <dbReference type="Pfam" id="PF13439"/>
    </source>
</evidence>
<dbReference type="PANTHER" id="PTHR12526:SF510">
    <property type="entry name" value="D-INOSITOL 3-PHOSPHATE GLYCOSYLTRANSFERASE"/>
    <property type="match status" value="1"/>
</dbReference>
<dbReference type="GO" id="GO:1901135">
    <property type="term" value="P:carbohydrate derivative metabolic process"/>
    <property type="evidence" value="ECO:0007669"/>
    <property type="project" value="UniProtKB-ARBA"/>
</dbReference>
<feature type="domain" description="Glycosyltransferase subfamily 4-like N-terminal" evidence="5">
    <location>
        <begin position="33"/>
        <end position="179"/>
    </location>
</feature>
<feature type="region of interest" description="Disordered" evidence="3">
    <location>
        <begin position="1"/>
        <end position="22"/>
    </location>
</feature>
<dbReference type="CDD" id="cd03801">
    <property type="entry name" value="GT4_PimA-like"/>
    <property type="match status" value="1"/>
</dbReference>
<name>A0A0R0AHX0_9GAMM</name>
<organism evidence="6 7">
    <name type="scientific">Stenotrophomonas panacihumi</name>
    <dbReference type="NCBI Taxonomy" id="676599"/>
    <lineage>
        <taxon>Bacteria</taxon>
        <taxon>Pseudomonadati</taxon>
        <taxon>Pseudomonadota</taxon>
        <taxon>Gammaproteobacteria</taxon>
        <taxon>Lysobacterales</taxon>
        <taxon>Lysobacteraceae</taxon>
        <taxon>Stenotrophomonas</taxon>
    </lineage>
</organism>
<proteinExistence type="predicted"/>
<dbReference type="Pfam" id="PF13439">
    <property type="entry name" value="Glyco_transf_4"/>
    <property type="match status" value="1"/>
</dbReference>
<evidence type="ECO:0000313" key="6">
    <source>
        <dbReference type="EMBL" id="KRG44637.1"/>
    </source>
</evidence>
<gene>
    <name evidence="6" type="ORF">ARC20_08210</name>
</gene>
<evidence type="ECO:0000256" key="2">
    <source>
        <dbReference type="ARBA" id="ARBA00022679"/>
    </source>
</evidence>
<comment type="caution">
    <text evidence="6">The sequence shown here is derived from an EMBL/GenBank/DDBJ whole genome shotgun (WGS) entry which is preliminary data.</text>
</comment>
<evidence type="ECO:0000259" key="4">
    <source>
        <dbReference type="Pfam" id="PF00534"/>
    </source>
</evidence>
<dbReference type="RefSeq" id="WP_057646111.1">
    <property type="nucleotide sequence ID" value="NZ_LLXU01000067.1"/>
</dbReference>
<reference evidence="6 7" key="1">
    <citation type="submission" date="2015-10" db="EMBL/GenBank/DDBJ databases">
        <title>Genome sequencing and analysis of members of genus Stenotrophomonas.</title>
        <authorList>
            <person name="Patil P.P."/>
            <person name="Midha S."/>
            <person name="Patil P.B."/>
        </authorList>
    </citation>
    <scope>NUCLEOTIDE SEQUENCE [LARGE SCALE GENOMIC DNA]</scope>
    <source>
        <strain evidence="6 7">JCM 16536</strain>
    </source>
</reference>
<dbReference type="OrthoDB" id="5290958at2"/>
<sequence length="399" mass="43895">MNLTAAPARAHRDPPLPPGPPLSILHSEAATGFGGQETYLYRHLLAMRQRGHQVTLLCQPDAPLGRRARAAGIEVIELPMGGPLRLVAGIARARRLLRERRFDVVNTTSRRDTLIVACAARLARIGLVVRSRHLMSPVNSLLTYALLPHRVLTVSEHVRQLLVQRGVRGERIGVVPPAVAALPWFDAPAEHAWSQRTQARARVRRELGFGAGDLLVGCVAVLRPPKGHAELIEAIAPLCLRHPCVQLLLVGHGDAARRQLQLQCQAHGIQAQVHFLGYRRDACELMPAFDVFALATRREAAGTVLLEAAAAAVPIVATDVGGIPEMLERGGNALLSGVDDIAAMTQSLRLLVDHPGLRRRMGTAGWRWLRRHREFTVDGQAEATERLYRQWQEERHGSR</sequence>
<evidence type="ECO:0000256" key="3">
    <source>
        <dbReference type="SAM" id="MobiDB-lite"/>
    </source>
</evidence>
<dbReference type="Proteomes" id="UP000051802">
    <property type="component" value="Unassembled WGS sequence"/>
</dbReference>
<dbReference type="InterPro" id="IPR001296">
    <property type="entry name" value="Glyco_trans_1"/>
</dbReference>
<dbReference type="GO" id="GO:0016757">
    <property type="term" value="F:glycosyltransferase activity"/>
    <property type="evidence" value="ECO:0007669"/>
    <property type="project" value="UniProtKB-KW"/>
</dbReference>
<dbReference type="AlphaFoldDB" id="A0A0R0AHX0"/>
<protein>
    <submittedName>
        <fullName evidence="6">Glycosyl transferase</fullName>
    </submittedName>
</protein>
<accession>A0A0R0AHX0</accession>